<feature type="non-terminal residue" evidence="1">
    <location>
        <position position="1"/>
    </location>
</feature>
<organism evidence="1 2">
    <name type="scientific">Gigaspora margarita</name>
    <dbReference type="NCBI Taxonomy" id="4874"/>
    <lineage>
        <taxon>Eukaryota</taxon>
        <taxon>Fungi</taxon>
        <taxon>Fungi incertae sedis</taxon>
        <taxon>Mucoromycota</taxon>
        <taxon>Glomeromycotina</taxon>
        <taxon>Glomeromycetes</taxon>
        <taxon>Diversisporales</taxon>
        <taxon>Gigasporaceae</taxon>
        <taxon>Gigaspora</taxon>
    </lineage>
</organism>
<evidence type="ECO:0000313" key="2">
    <source>
        <dbReference type="Proteomes" id="UP000789901"/>
    </source>
</evidence>
<dbReference type="Proteomes" id="UP000789901">
    <property type="component" value="Unassembled WGS sequence"/>
</dbReference>
<keyword evidence="2" id="KW-1185">Reference proteome</keyword>
<name>A0ABN7XS83_GIGMA</name>
<accession>A0ABN7XS83</accession>
<dbReference type="EMBL" id="CAJVQB010165445">
    <property type="protein sequence ID" value="CAG8856929.1"/>
    <property type="molecule type" value="Genomic_DNA"/>
</dbReference>
<feature type="non-terminal residue" evidence="1">
    <location>
        <position position="99"/>
    </location>
</feature>
<gene>
    <name evidence="1" type="ORF">GMARGA_LOCUS45750</name>
</gene>
<reference evidence="1 2" key="1">
    <citation type="submission" date="2021-06" db="EMBL/GenBank/DDBJ databases">
        <authorList>
            <person name="Kallberg Y."/>
            <person name="Tangrot J."/>
            <person name="Rosling A."/>
        </authorList>
    </citation>
    <scope>NUCLEOTIDE SEQUENCE [LARGE SCALE GENOMIC DNA]</scope>
    <source>
        <strain evidence="1 2">120-4 pot B 10/14</strain>
    </source>
</reference>
<sequence>NTIIQALPVNSPLKYLGAWFTTNNNHRYIQKLIIAKINASLHRLQYAKITEKQAIYIINHVIIPRFKYRLYSSYLNHNQLNTLRQTMTTLVKHKAKIAR</sequence>
<evidence type="ECO:0000313" key="1">
    <source>
        <dbReference type="EMBL" id="CAG8856929.1"/>
    </source>
</evidence>
<protein>
    <submittedName>
        <fullName evidence="1">33138_t:CDS:1</fullName>
    </submittedName>
</protein>
<proteinExistence type="predicted"/>
<comment type="caution">
    <text evidence="1">The sequence shown here is derived from an EMBL/GenBank/DDBJ whole genome shotgun (WGS) entry which is preliminary data.</text>
</comment>